<organism evidence="1 4">
    <name type="scientific">Eiseniibacteriota bacterium</name>
    <dbReference type="NCBI Taxonomy" id="2212470"/>
    <lineage>
        <taxon>Bacteria</taxon>
        <taxon>Candidatus Eiseniibacteriota</taxon>
    </lineage>
</organism>
<gene>
    <name evidence="1" type="ORF">E6K74_11435</name>
    <name evidence="2" type="ORF">E6K77_05990</name>
</gene>
<sequence length="74" mass="7976">MPREDIANVLRRRTPALMAIDGVAGTGEGRDGADTVLVVFVVRKTPELTARIPSELDGWRVVVREVGKVTAPPP</sequence>
<reference evidence="3 4" key="1">
    <citation type="journal article" date="2019" name="Nat. Microbiol.">
        <title>Mediterranean grassland soil C-N compound turnover is dependent on rainfall and depth, and is mediated by genomically divergent microorganisms.</title>
        <authorList>
            <person name="Diamond S."/>
            <person name="Andeer P.F."/>
            <person name="Li Z."/>
            <person name="Crits-Christoph A."/>
            <person name="Burstein D."/>
            <person name="Anantharaman K."/>
            <person name="Lane K.R."/>
            <person name="Thomas B.C."/>
            <person name="Pan C."/>
            <person name="Northen T.R."/>
            <person name="Banfield J.F."/>
        </authorList>
    </citation>
    <scope>NUCLEOTIDE SEQUENCE [LARGE SCALE GENOMIC DNA]</scope>
    <source>
        <strain evidence="1">WS_4</strain>
        <strain evidence="2">WS_7</strain>
    </source>
</reference>
<evidence type="ECO:0000313" key="4">
    <source>
        <dbReference type="Proteomes" id="UP000319829"/>
    </source>
</evidence>
<name>A0A538SMZ6_UNCEI</name>
<dbReference type="Proteomes" id="UP000319829">
    <property type="component" value="Unassembled WGS sequence"/>
</dbReference>
<dbReference type="EMBL" id="VBOU01000094">
    <property type="protein sequence ID" value="TMQ52748.1"/>
    <property type="molecule type" value="Genomic_DNA"/>
</dbReference>
<dbReference type="EMBL" id="VBOX01000064">
    <property type="protein sequence ID" value="TMQ63063.1"/>
    <property type="molecule type" value="Genomic_DNA"/>
</dbReference>
<accession>A0A538SMZ6</accession>
<evidence type="ECO:0000313" key="3">
    <source>
        <dbReference type="Proteomes" id="UP000317366"/>
    </source>
</evidence>
<evidence type="ECO:0000313" key="1">
    <source>
        <dbReference type="EMBL" id="TMQ52748.1"/>
    </source>
</evidence>
<comment type="caution">
    <text evidence="1">The sequence shown here is derived from an EMBL/GenBank/DDBJ whole genome shotgun (WGS) entry which is preliminary data.</text>
</comment>
<dbReference type="AlphaFoldDB" id="A0A538SMZ6"/>
<protein>
    <submittedName>
        <fullName evidence="1">Uncharacterized protein</fullName>
    </submittedName>
</protein>
<evidence type="ECO:0000313" key="2">
    <source>
        <dbReference type="EMBL" id="TMQ63063.1"/>
    </source>
</evidence>
<proteinExistence type="predicted"/>
<dbReference type="Proteomes" id="UP000317366">
    <property type="component" value="Unassembled WGS sequence"/>
</dbReference>